<keyword evidence="1" id="KW-0347">Helicase</keyword>
<comment type="caution">
    <text evidence="1">The sequence shown here is derived from an EMBL/GenBank/DDBJ whole genome shotgun (WGS) entry which is preliminary data.</text>
</comment>
<organism evidence="1 2">
    <name type="scientific">Effusibacillus consociatus</name>
    <dbReference type="NCBI Taxonomy" id="1117041"/>
    <lineage>
        <taxon>Bacteria</taxon>
        <taxon>Bacillati</taxon>
        <taxon>Bacillota</taxon>
        <taxon>Bacilli</taxon>
        <taxon>Bacillales</taxon>
        <taxon>Alicyclobacillaceae</taxon>
        <taxon>Effusibacillus</taxon>
    </lineage>
</organism>
<evidence type="ECO:0000313" key="1">
    <source>
        <dbReference type="EMBL" id="MFC4766157.1"/>
    </source>
</evidence>
<dbReference type="Gene3D" id="3.40.50.300">
    <property type="entry name" value="P-loop containing nucleotide triphosphate hydrolases"/>
    <property type="match status" value="1"/>
</dbReference>
<dbReference type="SUPFAM" id="SSF52540">
    <property type="entry name" value="P-loop containing nucleoside triphosphate hydrolases"/>
    <property type="match status" value="1"/>
</dbReference>
<accession>A0ABV9PYW9</accession>
<name>A0ABV9PYW9_9BACL</name>
<dbReference type="RefSeq" id="WP_380023889.1">
    <property type="nucleotide sequence ID" value="NZ_JBHSHC010000014.1"/>
</dbReference>
<dbReference type="InterPro" id="IPR027417">
    <property type="entry name" value="P-loop_NTPase"/>
</dbReference>
<proteinExistence type="predicted"/>
<dbReference type="EC" id="3.6.4.-" evidence="1"/>
<dbReference type="CDD" id="cd18785">
    <property type="entry name" value="SF2_C"/>
    <property type="match status" value="1"/>
</dbReference>
<evidence type="ECO:0000313" key="2">
    <source>
        <dbReference type="Proteomes" id="UP001596002"/>
    </source>
</evidence>
<keyword evidence="1" id="KW-0378">Hydrolase</keyword>
<dbReference type="GO" id="GO:0016787">
    <property type="term" value="F:hydrolase activity"/>
    <property type="evidence" value="ECO:0007669"/>
    <property type="project" value="UniProtKB-KW"/>
</dbReference>
<dbReference type="GO" id="GO:0004386">
    <property type="term" value="F:helicase activity"/>
    <property type="evidence" value="ECO:0007669"/>
    <property type="project" value="UniProtKB-KW"/>
</dbReference>
<protein>
    <submittedName>
        <fullName evidence="1">DEAD/DEAH box helicase</fullName>
        <ecNumber evidence="1">3.6.4.-</ecNumber>
    </submittedName>
</protein>
<sequence length="104" mass="12222">MGNKQRQQVADKLLSIPEEEERVLIATGRFIGEGFDDPRLDTLFLAMPISWKGTLQQYAGRLHRLHSNKRVVRIYDYVDPHIPLLMRMYEKRLQDTGIWGIKQN</sequence>
<gene>
    <name evidence="1" type="ORF">ACFO8Q_01925</name>
</gene>
<dbReference type="EMBL" id="JBHSHC010000014">
    <property type="protein sequence ID" value="MFC4766157.1"/>
    <property type="molecule type" value="Genomic_DNA"/>
</dbReference>
<dbReference type="Proteomes" id="UP001596002">
    <property type="component" value="Unassembled WGS sequence"/>
</dbReference>
<keyword evidence="2" id="KW-1185">Reference proteome</keyword>
<keyword evidence="1" id="KW-0067">ATP-binding</keyword>
<reference evidence="2" key="1">
    <citation type="journal article" date="2019" name="Int. J. Syst. Evol. Microbiol.">
        <title>The Global Catalogue of Microorganisms (GCM) 10K type strain sequencing project: providing services to taxonomists for standard genome sequencing and annotation.</title>
        <authorList>
            <consortium name="The Broad Institute Genomics Platform"/>
            <consortium name="The Broad Institute Genome Sequencing Center for Infectious Disease"/>
            <person name="Wu L."/>
            <person name="Ma J."/>
        </authorList>
    </citation>
    <scope>NUCLEOTIDE SEQUENCE [LARGE SCALE GENOMIC DNA]</scope>
    <source>
        <strain evidence="2">WYCCWR 12678</strain>
    </source>
</reference>
<keyword evidence="1" id="KW-0547">Nucleotide-binding</keyword>